<evidence type="ECO:0000256" key="8">
    <source>
        <dbReference type="ARBA" id="ARBA00068659"/>
    </source>
</evidence>
<dbReference type="SUPFAM" id="SSF51735">
    <property type="entry name" value="NAD(P)-binding Rossmann-fold domains"/>
    <property type="match status" value="1"/>
</dbReference>
<dbReference type="SUPFAM" id="SSF69075">
    <property type="entry name" value="Glutamyl tRNA-reductase dimerization domain"/>
    <property type="match status" value="1"/>
</dbReference>
<dbReference type="Pfam" id="PF05201">
    <property type="entry name" value="GlutR_N"/>
    <property type="match status" value="1"/>
</dbReference>
<evidence type="ECO:0000256" key="2">
    <source>
        <dbReference type="ARBA" id="ARBA00005916"/>
    </source>
</evidence>
<keyword evidence="6 9" id="KW-0627">Porphyrin biosynthesis</keyword>
<sequence length="429" mass="47702">MNLLILGLNHNTAPLSLREKVSYGPDELKDSINMIRAMLSPQDKGGISEAAILSTCNRTEIYCAAQDPEKAARSLREFIAEQKQVQLAELEEHLYLYIGEEAARHAFRVASGLDSMVLGETQIVGQIKKAEKTAQEARSLGLHLHHLFQKTFSVAKEVRSTTEIGTRSISLAAAAVRVANRIFGNISDSTILFVGAGEMIELCAAHFCAQNPKKVTVANRTVERAQALADQIGADAIKLSDMPEVMADYDIVVSCTASSLPIIGLGMAQRAIKKRRHHPMFMVDLAVPRDIEAEISNLDDIYVYTVDDLGKVVQAGIKGRQEAVKAAEVLIQERVNEFHVWMSARNSVPQIISLKEKAEALREREIKKARRALAKGEDPEKVLEHMSKSLMNKFIHDPLTTLRNNQSLPDEDYQKVLDLLQNFFLYHGH</sequence>
<evidence type="ECO:0000256" key="11">
    <source>
        <dbReference type="PIRSR" id="PIRSR000445-2"/>
    </source>
</evidence>
<feature type="site" description="Important for activity" evidence="9 13">
    <location>
        <position position="105"/>
    </location>
</feature>
<name>A0A227KGS5_9BURK</name>
<dbReference type="GO" id="GO:0008883">
    <property type="term" value="F:glutamyl-tRNA reductase activity"/>
    <property type="evidence" value="ECO:0007669"/>
    <property type="project" value="UniProtKB-UniRule"/>
</dbReference>
<evidence type="ECO:0000256" key="4">
    <source>
        <dbReference type="ARBA" id="ARBA00022857"/>
    </source>
</evidence>
<feature type="binding site" evidence="9 11">
    <location>
        <begin position="55"/>
        <end position="58"/>
    </location>
    <ligand>
        <name>substrate</name>
    </ligand>
</feature>
<dbReference type="InterPro" id="IPR000343">
    <property type="entry name" value="4pyrrol_synth_GluRdtase"/>
</dbReference>
<comment type="subunit">
    <text evidence="9">Homodimer.</text>
</comment>
<protein>
    <recommendedName>
        <fullName evidence="8 9">Glutamyl-tRNA reductase</fullName>
        <shortName evidence="9">GluTR</shortName>
        <ecNumber evidence="3 9">1.2.1.70</ecNumber>
    </recommendedName>
</protein>
<keyword evidence="19" id="KW-1185">Reference proteome</keyword>
<comment type="pathway">
    <text evidence="1 9 14">Porphyrin-containing compound metabolism; protoporphyrin-IX biosynthesis; 5-aminolevulinate from L-glutamyl-tRNA(Glu): step 1/2.</text>
</comment>
<dbReference type="Pfam" id="PF01488">
    <property type="entry name" value="Shikimate_DH"/>
    <property type="match status" value="1"/>
</dbReference>
<evidence type="ECO:0000256" key="7">
    <source>
        <dbReference type="ARBA" id="ARBA00047464"/>
    </source>
</evidence>
<dbReference type="InterPro" id="IPR036291">
    <property type="entry name" value="NAD(P)-bd_dom_sf"/>
</dbReference>
<dbReference type="AlphaFoldDB" id="A0A227KGS5"/>
<proteinExistence type="inferred from homology"/>
<gene>
    <name evidence="9" type="primary">hemA</name>
    <name evidence="18" type="ORF">ADH67_09515</name>
</gene>
<evidence type="ECO:0000256" key="1">
    <source>
        <dbReference type="ARBA" id="ARBA00005059"/>
    </source>
</evidence>
<dbReference type="PANTHER" id="PTHR43013:SF1">
    <property type="entry name" value="GLUTAMYL-TRNA REDUCTASE"/>
    <property type="match status" value="1"/>
</dbReference>
<comment type="catalytic activity">
    <reaction evidence="7 9 14">
        <text>(S)-4-amino-5-oxopentanoate + tRNA(Glu) + NADP(+) = L-glutamyl-tRNA(Glu) + NADPH + H(+)</text>
        <dbReference type="Rhea" id="RHEA:12344"/>
        <dbReference type="Rhea" id="RHEA-COMP:9663"/>
        <dbReference type="Rhea" id="RHEA-COMP:9680"/>
        <dbReference type="ChEBI" id="CHEBI:15378"/>
        <dbReference type="ChEBI" id="CHEBI:57501"/>
        <dbReference type="ChEBI" id="CHEBI:57783"/>
        <dbReference type="ChEBI" id="CHEBI:58349"/>
        <dbReference type="ChEBI" id="CHEBI:78442"/>
        <dbReference type="ChEBI" id="CHEBI:78520"/>
        <dbReference type="EC" id="1.2.1.70"/>
    </reaction>
</comment>
<dbReference type="PANTHER" id="PTHR43013">
    <property type="entry name" value="GLUTAMYL-TRNA REDUCTASE"/>
    <property type="match status" value="1"/>
</dbReference>
<comment type="function">
    <text evidence="9">Catalyzes the NADPH-dependent reduction of glutamyl-tRNA(Glu) to glutamate 1-semialdehyde (GSA).</text>
</comment>
<dbReference type="GO" id="GO:0050661">
    <property type="term" value="F:NADP binding"/>
    <property type="evidence" value="ECO:0007669"/>
    <property type="project" value="InterPro"/>
</dbReference>
<dbReference type="NCBIfam" id="TIGR01035">
    <property type="entry name" value="hemA"/>
    <property type="match status" value="1"/>
</dbReference>
<evidence type="ECO:0000256" key="10">
    <source>
        <dbReference type="PIRSR" id="PIRSR000445-1"/>
    </source>
</evidence>
<dbReference type="InterPro" id="IPR015896">
    <property type="entry name" value="4pyrrol_synth_GluRdtase_dimer"/>
</dbReference>
<organism evidence="18 19">
    <name type="scientific">Turicimonas muris</name>
    <dbReference type="NCBI Taxonomy" id="1796652"/>
    <lineage>
        <taxon>Bacteria</taxon>
        <taxon>Pseudomonadati</taxon>
        <taxon>Pseudomonadota</taxon>
        <taxon>Betaproteobacteria</taxon>
        <taxon>Burkholderiales</taxon>
        <taxon>Sutterellaceae</taxon>
        <taxon>Turicimonas</taxon>
    </lineage>
</organism>
<evidence type="ECO:0000259" key="15">
    <source>
        <dbReference type="Pfam" id="PF00745"/>
    </source>
</evidence>
<dbReference type="RefSeq" id="WP_066594025.1">
    <property type="nucleotide sequence ID" value="NZ_CAJTBZ010000036.1"/>
</dbReference>
<dbReference type="InterPro" id="IPR006151">
    <property type="entry name" value="Shikm_DH/Glu-tRNA_Rdtase"/>
</dbReference>
<dbReference type="Gene3D" id="3.40.50.720">
    <property type="entry name" value="NAD(P)-binding Rossmann-like Domain"/>
    <property type="match status" value="1"/>
</dbReference>
<dbReference type="FunFam" id="3.40.50.720:FF:000031">
    <property type="entry name" value="Glutamyl-tRNA reductase"/>
    <property type="match status" value="1"/>
</dbReference>
<accession>A0A227KGS5</accession>
<comment type="domain">
    <text evidence="9">Possesses an unusual extended V-shaped dimeric structure with each monomer consisting of three distinct domains arranged along a curved 'spinal' alpha-helix. The N-terminal catalytic domain specifically recognizes the glutamate moiety of the substrate. The second domain is the NADPH-binding domain, and the third C-terminal domain is responsible for dimerization.</text>
</comment>
<feature type="binding site" evidence="9 11">
    <location>
        <position position="126"/>
    </location>
    <ligand>
        <name>substrate</name>
    </ligand>
</feature>
<dbReference type="Pfam" id="PF00745">
    <property type="entry name" value="GlutR_dimer"/>
    <property type="match status" value="1"/>
</dbReference>
<dbReference type="UniPathway" id="UPA00251">
    <property type="reaction ID" value="UER00316"/>
</dbReference>
<evidence type="ECO:0000256" key="9">
    <source>
        <dbReference type="HAMAP-Rule" id="MF_00087"/>
    </source>
</evidence>
<dbReference type="InterPro" id="IPR036453">
    <property type="entry name" value="GluRdtase_dimer_dom_sf"/>
</dbReference>
<feature type="binding site" evidence="9 11">
    <location>
        <begin position="120"/>
        <end position="122"/>
    </location>
    <ligand>
        <name>substrate</name>
    </ligand>
</feature>
<dbReference type="InterPro" id="IPR015895">
    <property type="entry name" value="4pyrrol_synth_GluRdtase_N"/>
</dbReference>
<dbReference type="GO" id="GO:0019353">
    <property type="term" value="P:protoporphyrinogen IX biosynthetic process from glutamate"/>
    <property type="evidence" value="ECO:0007669"/>
    <property type="project" value="TreeGrafter"/>
</dbReference>
<evidence type="ECO:0000256" key="12">
    <source>
        <dbReference type="PIRSR" id="PIRSR000445-3"/>
    </source>
</evidence>
<evidence type="ECO:0000256" key="3">
    <source>
        <dbReference type="ARBA" id="ARBA00012970"/>
    </source>
</evidence>
<dbReference type="InterPro" id="IPR036343">
    <property type="entry name" value="GluRdtase_N_sf"/>
</dbReference>
<dbReference type="SUPFAM" id="SSF69742">
    <property type="entry name" value="Glutamyl tRNA-reductase catalytic, N-terminal domain"/>
    <property type="match status" value="1"/>
</dbReference>
<feature type="binding site" evidence="9 12">
    <location>
        <begin position="195"/>
        <end position="200"/>
    </location>
    <ligand>
        <name>NADP(+)</name>
        <dbReference type="ChEBI" id="CHEBI:58349"/>
    </ligand>
</feature>
<dbReference type="HAMAP" id="MF_00087">
    <property type="entry name" value="Glu_tRNA_reductase"/>
    <property type="match status" value="1"/>
</dbReference>
<comment type="similarity">
    <text evidence="2 9 14">Belongs to the glutamyl-tRNA reductase family.</text>
</comment>
<evidence type="ECO:0000259" key="16">
    <source>
        <dbReference type="Pfam" id="PF01488"/>
    </source>
</evidence>
<evidence type="ECO:0000256" key="13">
    <source>
        <dbReference type="PIRSR" id="PIRSR000445-4"/>
    </source>
</evidence>
<dbReference type="CDD" id="cd05213">
    <property type="entry name" value="NAD_bind_Glutamyl_tRNA_reduct"/>
    <property type="match status" value="1"/>
</dbReference>
<dbReference type="EC" id="1.2.1.70" evidence="3 9"/>
<evidence type="ECO:0000313" key="18">
    <source>
        <dbReference type="EMBL" id="OXE45959.1"/>
    </source>
</evidence>
<feature type="domain" description="Tetrapyrrole biosynthesis glutamyl-tRNA reductase dimerisation" evidence="15">
    <location>
        <begin position="326"/>
        <end position="424"/>
    </location>
</feature>
<dbReference type="PIRSF" id="PIRSF000445">
    <property type="entry name" value="4pyrrol_synth_GluRdtase"/>
    <property type="match status" value="1"/>
</dbReference>
<dbReference type="GeneID" id="78362026"/>
<dbReference type="EMBL" id="NHMP01000006">
    <property type="protein sequence ID" value="OXE45959.1"/>
    <property type="molecule type" value="Genomic_DNA"/>
</dbReference>
<feature type="binding site" evidence="9 11">
    <location>
        <position position="115"/>
    </location>
    <ligand>
        <name>substrate</name>
    </ligand>
</feature>
<comment type="miscellaneous">
    <text evidence="9">During catalysis, the active site Cys acts as a nucleophile attacking the alpha-carbonyl group of tRNA-bound glutamate with the formation of a thioester intermediate between enzyme and glutamate, and the concomitant release of tRNA(Glu). The thioester intermediate is finally reduced by direct hydride transfer from NADPH, to form the product GSA.</text>
</comment>
<feature type="domain" description="Glutamyl-tRNA reductase N-terminal" evidence="17">
    <location>
        <begin position="6"/>
        <end position="162"/>
    </location>
</feature>
<dbReference type="PROSITE" id="PS00747">
    <property type="entry name" value="GLUTR"/>
    <property type="match status" value="1"/>
</dbReference>
<dbReference type="FunFam" id="3.30.460.30:FF:000001">
    <property type="entry name" value="Glutamyl-tRNA reductase"/>
    <property type="match status" value="1"/>
</dbReference>
<evidence type="ECO:0000313" key="19">
    <source>
        <dbReference type="Proteomes" id="UP000214610"/>
    </source>
</evidence>
<dbReference type="Gene3D" id="3.30.460.30">
    <property type="entry name" value="Glutamyl-tRNA reductase, N-terminal domain"/>
    <property type="match status" value="1"/>
</dbReference>
<keyword evidence="5 9" id="KW-0560">Oxidoreductase</keyword>
<reference evidence="19" key="1">
    <citation type="submission" date="2017-05" db="EMBL/GenBank/DDBJ databases">
        <title>Improved OligoMM genomes.</title>
        <authorList>
            <person name="Garzetti D."/>
        </authorList>
    </citation>
    <scope>NUCLEOTIDE SEQUENCE [LARGE SCALE GENOMIC DNA]</scope>
    <source>
        <strain evidence="19">YL45</strain>
    </source>
</reference>
<feature type="active site" description="Nucleophile" evidence="9 10">
    <location>
        <position position="56"/>
    </location>
</feature>
<comment type="caution">
    <text evidence="18">The sequence shown here is derived from an EMBL/GenBank/DDBJ whole genome shotgun (WGS) entry which is preliminary data.</text>
</comment>
<evidence type="ECO:0000256" key="14">
    <source>
        <dbReference type="RuleBase" id="RU000584"/>
    </source>
</evidence>
<dbReference type="InterPro" id="IPR018214">
    <property type="entry name" value="GluRdtase_CS"/>
</dbReference>
<feature type="domain" description="Quinate/shikimate 5-dehydrogenase/glutamyl-tRNA reductase" evidence="16">
    <location>
        <begin position="178"/>
        <end position="312"/>
    </location>
</feature>
<keyword evidence="4 9" id="KW-0521">NADP</keyword>
<evidence type="ECO:0000256" key="6">
    <source>
        <dbReference type="ARBA" id="ARBA00023244"/>
    </source>
</evidence>
<evidence type="ECO:0000256" key="5">
    <source>
        <dbReference type="ARBA" id="ARBA00023002"/>
    </source>
</evidence>
<evidence type="ECO:0000259" key="17">
    <source>
        <dbReference type="Pfam" id="PF05201"/>
    </source>
</evidence>
<dbReference type="Proteomes" id="UP000214610">
    <property type="component" value="Unassembled WGS sequence"/>
</dbReference>